<dbReference type="RefSeq" id="WP_036771922.1">
    <property type="nucleotide sequence ID" value="NZ_CP012508.1"/>
</dbReference>
<gene>
    <name evidence="1" type="ORF">KU39_508</name>
</gene>
<dbReference type="EMBL" id="CP012508">
    <property type="protein sequence ID" value="ALB21692.1"/>
    <property type="molecule type" value="Genomic_DNA"/>
</dbReference>
<evidence type="ECO:0000313" key="1">
    <source>
        <dbReference type="EMBL" id="ALB21692.1"/>
    </source>
</evidence>
<name>A0A1L6TGY3_PISSA</name>
<sequence length="396" mass="45460">MLKLNILKWGKIKSQDAQKILKNVGSTVVFPSKYVDKKYKVKEVDGQLKLVRSDWLGKLRNFFGKDTQQEAMNLTLNSARKLTKKEVKLTENNSKKRFPEEVKSFDKATLKKTPVFISNYNRALKSGDVFATHGFIVAGNPGEKGARTYGERKDVSRGEFEVTKKFYDGTFNKKYELDSKTILAISKLIGKKYEFMDKFIYELKGLVPELSDKKIESLLKVAKKINKMDGYYNSCYSNSEAELSDLAHFNEGKTRNQQQDVTVTSLQEVIREKQLYQRYVDEKLGLQGQTKTAYDPKDPEKKRARAKLKKRMVKHRLLPWGKFQSNCNKTSATIIQQAMNKDQQVSPKQHQLVKTSTGWSVGSGKRMYIHSSLPFFQSVIKNNPVSKTSNMEVNLE</sequence>
<evidence type="ECO:0000313" key="2">
    <source>
        <dbReference type="Proteomes" id="UP000029558"/>
    </source>
</evidence>
<organism evidence="1 2">
    <name type="scientific">Piscirickettsia salmonis</name>
    <dbReference type="NCBI Taxonomy" id="1238"/>
    <lineage>
        <taxon>Bacteria</taxon>
        <taxon>Pseudomonadati</taxon>
        <taxon>Pseudomonadota</taxon>
        <taxon>Gammaproteobacteria</taxon>
        <taxon>Thiotrichales</taxon>
        <taxon>Piscirickettsiaceae</taxon>
        <taxon>Piscirickettsia</taxon>
    </lineage>
</organism>
<dbReference type="Proteomes" id="UP000029558">
    <property type="component" value="Chromosome"/>
</dbReference>
<reference evidence="1 2" key="1">
    <citation type="journal article" date="2014" name="Genome Announc.">
        <title>Comparative Genome Analysis of Two Isolates of the Fish Pathogen Piscirickettsia salmonis from Different Hosts Reveals Major Differences in Virulence-Associated Secretion Systems.</title>
        <authorList>
            <person name="Bohle H."/>
            <person name="Henriquez P."/>
            <person name="Grothusen H."/>
            <person name="Navas E."/>
            <person name="Sandoval A."/>
            <person name="Bustamante F."/>
            <person name="Bustos P."/>
            <person name="Mancilla M."/>
        </authorList>
    </citation>
    <scope>NUCLEOTIDE SEQUENCE [LARGE SCALE GENOMIC DNA]</scope>
    <source>
        <strain evidence="2">B1-32597</strain>
    </source>
</reference>
<proteinExistence type="predicted"/>
<protein>
    <submittedName>
        <fullName evidence="1">Type III secreted effector hopPmaA</fullName>
    </submittedName>
</protein>
<accession>A0A1L6TGY3</accession>
<dbReference type="AlphaFoldDB" id="A0A1L6TGY3"/>